<dbReference type="RefSeq" id="WP_323306170.1">
    <property type="nucleotide sequence ID" value="NZ_JAYGHX010000009.1"/>
</dbReference>
<reference evidence="1 2" key="1">
    <citation type="submission" date="2023-12" db="EMBL/GenBank/DDBJ databases">
        <title>Baltic Sea Cyanobacteria.</title>
        <authorList>
            <person name="Delbaje E."/>
            <person name="Fewer D.P."/>
            <person name="Shishido T.K."/>
        </authorList>
    </citation>
    <scope>NUCLEOTIDE SEQUENCE [LARGE SCALE GENOMIC DNA]</scope>
    <source>
        <strain evidence="1 2">UHCC 0139</strain>
    </source>
</reference>
<gene>
    <name evidence="1" type="ORF">VB738_13150</name>
</gene>
<proteinExistence type="predicted"/>
<name>A0ABU5RWN6_9CYAN</name>
<protein>
    <submittedName>
        <fullName evidence="1">Acetyltransferase</fullName>
    </submittedName>
</protein>
<dbReference type="EMBL" id="JAYGHX010000009">
    <property type="protein sequence ID" value="MEA5392206.1"/>
    <property type="molecule type" value="Genomic_DNA"/>
</dbReference>
<keyword evidence="2" id="KW-1185">Reference proteome</keyword>
<comment type="caution">
    <text evidence="1">The sequence shown here is derived from an EMBL/GenBank/DDBJ whole genome shotgun (WGS) entry which is preliminary data.</text>
</comment>
<evidence type="ECO:0000313" key="1">
    <source>
        <dbReference type="EMBL" id="MEA5392206.1"/>
    </source>
</evidence>
<sequence length="70" mass="8014">MFLKVRHDDDASLVEVLNVKQLFNPFEELVRARLHGGEELQDPGDFSKAELIFPSGESLPRCWVDSHFNS</sequence>
<accession>A0ABU5RWN6</accession>
<organism evidence="1 2">
    <name type="scientific">Cyanobium gracile UHCC 0139</name>
    <dbReference type="NCBI Taxonomy" id="3110308"/>
    <lineage>
        <taxon>Bacteria</taxon>
        <taxon>Bacillati</taxon>
        <taxon>Cyanobacteriota</taxon>
        <taxon>Cyanophyceae</taxon>
        <taxon>Synechococcales</taxon>
        <taxon>Prochlorococcaceae</taxon>
        <taxon>Cyanobium</taxon>
    </lineage>
</organism>
<evidence type="ECO:0000313" key="2">
    <source>
        <dbReference type="Proteomes" id="UP001304461"/>
    </source>
</evidence>
<dbReference type="Proteomes" id="UP001304461">
    <property type="component" value="Unassembled WGS sequence"/>
</dbReference>